<keyword evidence="6" id="KW-1185">Reference proteome</keyword>
<dbReference type="InterPro" id="IPR020449">
    <property type="entry name" value="Tscrpt_reg_AraC-type_HTH"/>
</dbReference>
<organism evidence="5 6">
    <name type="scientific">Algoriphagus locisalis</name>
    <dbReference type="NCBI Taxonomy" id="305507"/>
    <lineage>
        <taxon>Bacteria</taxon>
        <taxon>Pseudomonadati</taxon>
        <taxon>Bacteroidota</taxon>
        <taxon>Cytophagia</taxon>
        <taxon>Cytophagales</taxon>
        <taxon>Cyclobacteriaceae</taxon>
        <taxon>Algoriphagus</taxon>
    </lineage>
</organism>
<keyword evidence="2 5" id="KW-0238">DNA-binding</keyword>
<dbReference type="Pfam" id="PF12833">
    <property type="entry name" value="HTH_18"/>
    <property type="match status" value="1"/>
</dbReference>
<evidence type="ECO:0000313" key="5">
    <source>
        <dbReference type="EMBL" id="SFT84362.1"/>
    </source>
</evidence>
<dbReference type="EMBL" id="FPBF01000003">
    <property type="protein sequence ID" value="SFT84362.1"/>
    <property type="molecule type" value="Genomic_DNA"/>
</dbReference>
<evidence type="ECO:0000259" key="4">
    <source>
        <dbReference type="PROSITE" id="PS01124"/>
    </source>
</evidence>
<protein>
    <submittedName>
        <fullName evidence="5">AraC-type DNA-binding protein</fullName>
    </submittedName>
</protein>
<evidence type="ECO:0000256" key="3">
    <source>
        <dbReference type="ARBA" id="ARBA00023163"/>
    </source>
</evidence>
<dbReference type="RefSeq" id="WP_091692940.1">
    <property type="nucleotide sequence ID" value="NZ_FPBF01000003.1"/>
</dbReference>
<reference evidence="6" key="1">
    <citation type="submission" date="2016-10" db="EMBL/GenBank/DDBJ databases">
        <authorList>
            <person name="Varghese N."/>
            <person name="Submissions S."/>
        </authorList>
    </citation>
    <scope>NUCLEOTIDE SEQUENCE [LARGE SCALE GENOMIC DNA]</scope>
    <source>
        <strain evidence="6">DSM 23445</strain>
    </source>
</reference>
<sequence length="347" mass="40581">MKTLQVHSLPLKEVIADIAKGLSTQYTQDCGEYYVQIPDSWGQGQIKGINFEGGLGLLVYDCLFHEDLEISFTVSQTHPLKFLFCLNGNLLHHFEQDEEKHALQQHQNIIVASKGYNGHVLQFQKQQKTEVYSLEIDRLRFKQRMSCELAKAHTNLKSIFEDELARTSFYYNGMYSLRLGEIFEEIKTHEYTDLIKKVFLESISYRMLVQQLIQYDDDYQGTDQRNILRQSEAHAIREAVEIMKMELDSIESLNSIAQRVGLNTKKFQNGFRHFFGKSANEYLQFLRLSLAKDLLLNTEESIQEIKEKVGFNSQSYFSELFKKMYHDTPSNFRKAHRKSKTELKKLL</sequence>
<evidence type="ECO:0000313" key="6">
    <source>
        <dbReference type="Proteomes" id="UP000199673"/>
    </source>
</evidence>
<dbReference type="Proteomes" id="UP000199673">
    <property type="component" value="Unassembled WGS sequence"/>
</dbReference>
<keyword evidence="3" id="KW-0804">Transcription</keyword>
<dbReference type="Gene3D" id="1.10.10.60">
    <property type="entry name" value="Homeodomain-like"/>
    <property type="match status" value="2"/>
</dbReference>
<keyword evidence="1" id="KW-0805">Transcription regulation</keyword>
<evidence type="ECO:0000256" key="2">
    <source>
        <dbReference type="ARBA" id="ARBA00023125"/>
    </source>
</evidence>
<feature type="domain" description="HTH araC/xylS-type" evidence="4">
    <location>
        <begin position="237"/>
        <end position="335"/>
    </location>
</feature>
<dbReference type="PRINTS" id="PR00032">
    <property type="entry name" value="HTHARAC"/>
</dbReference>
<dbReference type="PROSITE" id="PS01124">
    <property type="entry name" value="HTH_ARAC_FAMILY_2"/>
    <property type="match status" value="1"/>
</dbReference>
<proteinExistence type="predicted"/>
<gene>
    <name evidence="5" type="ORF">SAMN04489724_2262</name>
</gene>
<name>A0A1I7BBD1_9BACT</name>
<dbReference type="STRING" id="305507.SAMN04489724_2262"/>
<dbReference type="InterPro" id="IPR018060">
    <property type="entry name" value="HTH_AraC"/>
</dbReference>
<dbReference type="GO" id="GO:0003700">
    <property type="term" value="F:DNA-binding transcription factor activity"/>
    <property type="evidence" value="ECO:0007669"/>
    <property type="project" value="InterPro"/>
</dbReference>
<dbReference type="AlphaFoldDB" id="A0A1I7BBD1"/>
<dbReference type="PANTHER" id="PTHR47893:SF1">
    <property type="entry name" value="REGULATORY PROTEIN PCHR"/>
    <property type="match status" value="1"/>
</dbReference>
<dbReference type="InterPro" id="IPR009057">
    <property type="entry name" value="Homeodomain-like_sf"/>
</dbReference>
<dbReference type="InterPro" id="IPR053142">
    <property type="entry name" value="PchR_regulatory_protein"/>
</dbReference>
<dbReference type="SUPFAM" id="SSF46689">
    <property type="entry name" value="Homeodomain-like"/>
    <property type="match status" value="1"/>
</dbReference>
<accession>A0A1I7BBD1</accession>
<evidence type="ECO:0000256" key="1">
    <source>
        <dbReference type="ARBA" id="ARBA00023015"/>
    </source>
</evidence>
<dbReference type="GO" id="GO:0043565">
    <property type="term" value="F:sequence-specific DNA binding"/>
    <property type="evidence" value="ECO:0007669"/>
    <property type="project" value="InterPro"/>
</dbReference>
<dbReference type="SMART" id="SM00342">
    <property type="entry name" value="HTH_ARAC"/>
    <property type="match status" value="1"/>
</dbReference>
<dbReference type="OrthoDB" id="135231at2"/>
<dbReference type="PANTHER" id="PTHR47893">
    <property type="entry name" value="REGULATORY PROTEIN PCHR"/>
    <property type="match status" value="1"/>
</dbReference>